<feature type="domain" description="UBX" evidence="14">
    <location>
        <begin position="279"/>
        <end position="353"/>
    </location>
</feature>
<feature type="active site" description="Nucleophile" evidence="11">
    <location>
        <position position="16"/>
    </location>
</feature>
<evidence type="ECO:0000256" key="1">
    <source>
        <dbReference type="ARBA" id="ARBA00000707"/>
    </source>
</evidence>
<evidence type="ECO:0000256" key="4">
    <source>
        <dbReference type="ARBA" id="ARBA00022670"/>
    </source>
</evidence>
<keyword evidence="9" id="KW-0804">Transcription</keyword>
<dbReference type="GO" id="GO:0006508">
    <property type="term" value="P:proteolysis"/>
    <property type="evidence" value="ECO:0007669"/>
    <property type="project" value="UniProtKB-KW"/>
</dbReference>
<dbReference type="Pfam" id="PF00789">
    <property type="entry name" value="UBX"/>
    <property type="match status" value="1"/>
</dbReference>
<dbReference type="EC" id="3.4.19.12" evidence="3"/>
<proteinExistence type="predicted"/>
<dbReference type="PROSITE" id="PS50033">
    <property type="entry name" value="UBX"/>
    <property type="match status" value="1"/>
</dbReference>
<keyword evidence="10" id="KW-0539">Nucleus</keyword>
<evidence type="ECO:0000313" key="16">
    <source>
        <dbReference type="EMBL" id="CAG9321478.1"/>
    </source>
</evidence>
<evidence type="ECO:0000256" key="11">
    <source>
        <dbReference type="PIRSR" id="PIRSR633865-1"/>
    </source>
</evidence>
<keyword evidence="6 12" id="KW-0378">Hydrolase</keyword>
<evidence type="ECO:0000259" key="14">
    <source>
        <dbReference type="PROSITE" id="PS50033"/>
    </source>
</evidence>
<keyword evidence="7" id="KW-0788">Thiol protease</keyword>
<dbReference type="InterPro" id="IPR001012">
    <property type="entry name" value="UBX_dom"/>
</dbReference>
<comment type="caution">
    <text evidence="16">The sequence shown here is derived from an EMBL/GenBank/DDBJ whole genome shotgun (WGS) entry which is preliminary data.</text>
</comment>
<evidence type="ECO:0000256" key="2">
    <source>
        <dbReference type="ARBA" id="ARBA00004123"/>
    </source>
</evidence>
<feature type="active site" evidence="12">
    <location>
        <position position="16"/>
    </location>
</feature>
<dbReference type="Pfam" id="PF02099">
    <property type="entry name" value="Josephin"/>
    <property type="match status" value="1"/>
</dbReference>
<evidence type="ECO:0000256" key="8">
    <source>
        <dbReference type="ARBA" id="ARBA00023015"/>
    </source>
</evidence>
<reference evidence="16" key="1">
    <citation type="submission" date="2021-09" db="EMBL/GenBank/DDBJ databases">
        <authorList>
            <consortium name="AG Swart"/>
            <person name="Singh M."/>
            <person name="Singh A."/>
            <person name="Seah K."/>
            <person name="Emmerich C."/>
        </authorList>
    </citation>
    <scope>NUCLEOTIDE SEQUENCE</scope>
    <source>
        <strain evidence="16">ATCC30299</strain>
    </source>
</reference>
<evidence type="ECO:0000256" key="10">
    <source>
        <dbReference type="ARBA" id="ARBA00023242"/>
    </source>
</evidence>
<organism evidence="16 17">
    <name type="scientific">Blepharisma stoltei</name>
    <dbReference type="NCBI Taxonomy" id="1481888"/>
    <lineage>
        <taxon>Eukaryota</taxon>
        <taxon>Sar</taxon>
        <taxon>Alveolata</taxon>
        <taxon>Ciliophora</taxon>
        <taxon>Postciliodesmatophora</taxon>
        <taxon>Heterotrichea</taxon>
        <taxon>Heterotrichida</taxon>
        <taxon>Blepharismidae</taxon>
        <taxon>Blepharisma</taxon>
    </lineage>
</organism>
<dbReference type="Proteomes" id="UP001162131">
    <property type="component" value="Unassembled WGS sequence"/>
</dbReference>
<dbReference type="InterPro" id="IPR006155">
    <property type="entry name" value="Josephin"/>
</dbReference>
<evidence type="ECO:0000256" key="9">
    <source>
        <dbReference type="ARBA" id="ARBA00023163"/>
    </source>
</evidence>
<dbReference type="SUPFAM" id="SSF54236">
    <property type="entry name" value="Ubiquitin-like"/>
    <property type="match status" value="1"/>
</dbReference>
<evidence type="ECO:0000256" key="3">
    <source>
        <dbReference type="ARBA" id="ARBA00012759"/>
    </source>
</evidence>
<keyword evidence="5" id="KW-0833">Ubl conjugation pathway</keyword>
<dbReference type="InterPro" id="IPR029071">
    <property type="entry name" value="Ubiquitin-like_domsf"/>
</dbReference>
<dbReference type="InterPro" id="IPR033865">
    <property type="entry name" value="Ataxin-3"/>
</dbReference>
<dbReference type="Gene3D" id="1.10.287.10">
    <property type="entry name" value="S15/NS1, RNA-binding"/>
    <property type="match status" value="1"/>
</dbReference>
<feature type="active site" evidence="11 12">
    <location>
        <position position="122"/>
    </location>
</feature>
<keyword evidence="8" id="KW-0805">Transcription regulation</keyword>
<feature type="domain" description="Josephin" evidence="15">
    <location>
        <begin position="2"/>
        <end position="170"/>
    </location>
</feature>
<comment type="catalytic activity">
    <reaction evidence="1">
        <text>Thiol-dependent hydrolysis of ester, thioester, amide, peptide and isopeptide bonds formed by the C-terminal Gly of ubiquitin (a 76-residue protein attached to proteins as an intracellular targeting signal).</text>
        <dbReference type="EC" id="3.4.19.12"/>
    </reaction>
</comment>
<dbReference type="GO" id="GO:0005634">
    <property type="term" value="C:nucleus"/>
    <property type="evidence" value="ECO:0007669"/>
    <property type="project" value="UniProtKB-SubCell"/>
</dbReference>
<evidence type="ECO:0000256" key="7">
    <source>
        <dbReference type="ARBA" id="ARBA00022807"/>
    </source>
</evidence>
<dbReference type="Gene3D" id="3.90.70.40">
    <property type="match status" value="1"/>
</dbReference>
<dbReference type="SMART" id="SM01246">
    <property type="entry name" value="Josephin"/>
    <property type="match status" value="1"/>
</dbReference>
<name>A0AAU9JBU1_9CILI</name>
<keyword evidence="4" id="KW-0645">Protease</keyword>
<feature type="active site" description="Proton acceptor" evidence="11">
    <location>
        <position position="107"/>
    </location>
</feature>
<protein>
    <recommendedName>
        <fullName evidence="3">ubiquitinyl hydrolase 1</fullName>
        <ecNumber evidence="3">3.4.19.12</ecNumber>
    </recommendedName>
</protein>
<feature type="active site" evidence="12">
    <location>
        <position position="107"/>
    </location>
</feature>
<evidence type="ECO:0000256" key="13">
    <source>
        <dbReference type="SAM" id="MobiDB-lite"/>
    </source>
</evidence>
<dbReference type="GO" id="GO:0004843">
    <property type="term" value="F:cysteine-type deubiquitinase activity"/>
    <property type="evidence" value="ECO:0007669"/>
    <property type="project" value="UniProtKB-EC"/>
</dbReference>
<sequence length="356" mass="41579">MSDYIYWERQSFNLLCGVHALNSLLQGPYFTKKKLDKISKELDNEEKALFESYNTSENFDETGFYSIQVMSKALLSKGFDCSHYTTKQFEKWDEQNESAFLLHVGLHWIAVRKIGVYWYVLNSLRPLGPQALSETGLQENIRSTLKNQSYCWFLVSGEFKNYNFSKYSFKRGQFLIPAQEILRQNHTNAYAYNPAHAYTYSPTHTWDSASQQSYILNMLMNGNQSGEFEFGFSPESMVRTKNESLIAQRENLNEKSPHKSKRKHINHKKQEDQKNNDSLDDEDINIRLCLPNLEFISQRFKSSNTLNDILKWAMKESSYKNLKLFLDYPKRVFKDTNSKIKDAGISSKCNVIYSES</sequence>
<accession>A0AAU9JBU1</accession>
<dbReference type="EMBL" id="CAJZBQ010000028">
    <property type="protein sequence ID" value="CAG9321478.1"/>
    <property type="molecule type" value="Genomic_DNA"/>
</dbReference>
<dbReference type="CDD" id="cd01767">
    <property type="entry name" value="UBX"/>
    <property type="match status" value="1"/>
</dbReference>
<dbReference type="PANTHER" id="PTHR14159:SF0">
    <property type="entry name" value="ATAXIN-3-RELATED"/>
    <property type="match status" value="1"/>
</dbReference>
<comment type="subcellular location">
    <subcellularLocation>
        <location evidence="2">Nucleus</location>
    </subcellularLocation>
</comment>
<evidence type="ECO:0000313" key="17">
    <source>
        <dbReference type="Proteomes" id="UP001162131"/>
    </source>
</evidence>
<dbReference type="Gene3D" id="3.10.20.90">
    <property type="entry name" value="Phosphatidylinositol 3-kinase Catalytic Subunit, Chain A, domain 1"/>
    <property type="match status" value="1"/>
</dbReference>
<evidence type="ECO:0000259" key="15">
    <source>
        <dbReference type="PROSITE" id="PS50957"/>
    </source>
</evidence>
<gene>
    <name evidence="16" type="ORF">BSTOLATCC_MIC28758</name>
</gene>
<evidence type="ECO:0000256" key="6">
    <source>
        <dbReference type="ARBA" id="ARBA00022801"/>
    </source>
</evidence>
<dbReference type="AlphaFoldDB" id="A0AAU9JBU1"/>
<dbReference type="PROSITE" id="PS50957">
    <property type="entry name" value="JOSEPHIN"/>
    <property type="match status" value="1"/>
</dbReference>
<feature type="region of interest" description="Disordered" evidence="13">
    <location>
        <begin position="249"/>
        <end position="278"/>
    </location>
</feature>
<evidence type="ECO:0000256" key="5">
    <source>
        <dbReference type="ARBA" id="ARBA00022786"/>
    </source>
</evidence>
<feature type="compositionally biased region" description="Basic residues" evidence="13">
    <location>
        <begin position="258"/>
        <end position="267"/>
    </location>
</feature>
<evidence type="ECO:0000256" key="12">
    <source>
        <dbReference type="PROSITE-ProRule" id="PRU00331"/>
    </source>
</evidence>
<feature type="compositionally biased region" description="Basic and acidic residues" evidence="13">
    <location>
        <begin position="268"/>
        <end position="277"/>
    </location>
</feature>
<dbReference type="GO" id="GO:0016579">
    <property type="term" value="P:protein deubiquitination"/>
    <property type="evidence" value="ECO:0007669"/>
    <property type="project" value="InterPro"/>
</dbReference>
<keyword evidence="17" id="KW-1185">Reference proteome</keyword>
<dbReference type="PANTHER" id="PTHR14159">
    <property type="entry name" value="ATAXIN-3-RELATED"/>
    <property type="match status" value="1"/>
</dbReference>